<keyword evidence="4" id="KW-1185">Reference proteome</keyword>
<evidence type="ECO:0000313" key="3">
    <source>
        <dbReference type="EMBL" id="QUW01997.1"/>
    </source>
</evidence>
<dbReference type="NCBIfam" id="TIGR00082">
    <property type="entry name" value="rbfA"/>
    <property type="match status" value="1"/>
</dbReference>
<evidence type="ECO:0000256" key="1">
    <source>
        <dbReference type="ARBA" id="ARBA00022517"/>
    </source>
</evidence>
<accession>A0ABX8B6D5</accession>
<protein>
    <recommendedName>
        <fullName evidence="2">Ribosome-binding factor A</fullName>
    </recommendedName>
</protein>
<keyword evidence="2" id="KW-0963">Cytoplasm</keyword>
<dbReference type="Pfam" id="PF02033">
    <property type="entry name" value="RBFA"/>
    <property type="match status" value="1"/>
</dbReference>
<comment type="subcellular location">
    <subcellularLocation>
        <location evidence="2">Cytoplasm</location>
    </subcellularLocation>
</comment>
<evidence type="ECO:0000256" key="2">
    <source>
        <dbReference type="HAMAP-Rule" id="MF_00003"/>
    </source>
</evidence>
<gene>
    <name evidence="2 3" type="primary">rbfA</name>
    <name evidence="3" type="ORF">J8C06_06365</name>
</gene>
<organism evidence="3 4">
    <name type="scientific">Chloracidobacterium validum</name>
    <dbReference type="NCBI Taxonomy" id="2821543"/>
    <lineage>
        <taxon>Bacteria</taxon>
        <taxon>Pseudomonadati</taxon>
        <taxon>Acidobacteriota</taxon>
        <taxon>Terriglobia</taxon>
        <taxon>Terriglobales</taxon>
        <taxon>Acidobacteriaceae</taxon>
        <taxon>Chloracidobacterium</taxon>
    </lineage>
</organism>
<evidence type="ECO:0000313" key="4">
    <source>
        <dbReference type="Proteomes" id="UP000676506"/>
    </source>
</evidence>
<proteinExistence type="inferred from homology"/>
<reference evidence="3 4" key="1">
    <citation type="submission" date="2021-03" db="EMBL/GenBank/DDBJ databases">
        <title>Genomic and phenotypic characterization of Chloracidobacterium isolates provides evidence for multiple species.</title>
        <authorList>
            <person name="Saini M.K."/>
            <person name="Costas A.M.G."/>
            <person name="Tank M."/>
            <person name="Bryant D.A."/>
        </authorList>
    </citation>
    <scope>NUCLEOTIDE SEQUENCE [LARGE SCALE GENOMIC DNA]</scope>
    <source>
        <strain evidence="3 4">BV2-C</strain>
    </source>
</reference>
<comment type="subunit">
    <text evidence="2">Monomer. Binds 30S ribosomal subunits, but not 50S ribosomal subunits or 70S ribosomes.</text>
</comment>
<dbReference type="PANTHER" id="PTHR33515">
    <property type="entry name" value="RIBOSOME-BINDING FACTOR A, CHLOROPLASTIC-RELATED"/>
    <property type="match status" value="1"/>
</dbReference>
<dbReference type="Gene3D" id="3.30.300.20">
    <property type="match status" value="1"/>
</dbReference>
<comment type="similarity">
    <text evidence="2">Belongs to the RbfA family.</text>
</comment>
<comment type="function">
    <text evidence="2">One of several proteins that assist in the late maturation steps of the functional core of the 30S ribosomal subunit. Associates with free 30S ribosomal subunits (but not with 30S subunits that are part of 70S ribosomes or polysomes). Required for efficient processing of 16S rRNA. May interact with the 5'-terminal helix region of 16S rRNA.</text>
</comment>
<dbReference type="InterPro" id="IPR015946">
    <property type="entry name" value="KH_dom-like_a/b"/>
</dbReference>
<dbReference type="EMBL" id="CP072648">
    <property type="protein sequence ID" value="QUW01997.1"/>
    <property type="molecule type" value="Genomic_DNA"/>
</dbReference>
<dbReference type="PANTHER" id="PTHR33515:SF1">
    <property type="entry name" value="RIBOSOME-BINDING FACTOR A, CHLOROPLASTIC-RELATED"/>
    <property type="match status" value="1"/>
</dbReference>
<sequence length="151" mass="16777">MRRHANPASRRATGDRAGHYRRARLAEAFRTEISEIVRFELSDERVDTVAVHHVALNAAGTAARVYVSGDGNPDIDFASTVRALNEAMDFIRGSLGQRLGLHRVPMLHFVFDKALLSAARIEAILDEERVRFAELEQPPQTASEVVDETSP</sequence>
<name>A0ABX8B6D5_9BACT</name>
<dbReference type="RefSeq" id="WP_211427888.1">
    <property type="nucleotide sequence ID" value="NZ_CP072648.1"/>
</dbReference>
<dbReference type="InterPro" id="IPR023799">
    <property type="entry name" value="RbfA_dom_sf"/>
</dbReference>
<dbReference type="Proteomes" id="UP000676506">
    <property type="component" value="Chromosome 1"/>
</dbReference>
<dbReference type="SUPFAM" id="SSF89919">
    <property type="entry name" value="Ribosome-binding factor A, RbfA"/>
    <property type="match status" value="1"/>
</dbReference>
<keyword evidence="1 2" id="KW-0690">Ribosome biogenesis</keyword>
<dbReference type="HAMAP" id="MF_00003">
    <property type="entry name" value="RbfA"/>
    <property type="match status" value="1"/>
</dbReference>
<dbReference type="InterPro" id="IPR000238">
    <property type="entry name" value="RbfA"/>
</dbReference>